<evidence type="ECO:0000256" key="1">
    <source>
        <dbReference type="ARBA" id="ARBA00022730"/>
    </source>
</evidence>
<dbReference type="HAMAP" id="MF_01334">
    <property type="entry name" value="Ribosomal_bL25_CTC"/>
    <property type="match status" value="1"/>
</dbReference>
<dbReference type="GO" id="GO:0003735">
    <property type="term" value="F:structural constituent of ribosome"/>
    <property type="evidence" value="ECO:0007669"/>
    <property type="project" value="InterPro"/>
</dbReference>
<evidence type="ECO:0000256" key="5">
    <source>
        <dbReference type="SAM" id="MobiDB-lite"/>
    </source>
</evidence>
<sequence length="225" mass="25095">MSAEISASVREVKGKGSSRRLRHESKIPGIVYGAGKEAVNLELDFFYITKILNDESLFTTILDLKVGSKKEKVVIKDLQRHPAKKTISHIDFLRIDLKRKIKLKVPVRFINKEKSKSLRLGAVLNQFLSSIEISCLAGNLPETIDVDVSKIKIGESIRLSQIEVPKGVTITALTHGDLDSYDQTIVSITKARKMEAVVFDDEVVASEETDDKTEPEAESKEDSKE</sequence>
<dbReference type="InterPro" id="IPR011035">
    <property type="entry name" value="Ribosomal_bL25/Gln-tRNA_synth"/>
</dbReference>
<evidence type="ECO:0000256" key="2">
    <source>
        <dbReference type="ARBA" id="ARBA00022884"/>
    </source>
</evidence>
<feature type="domain" description="Large ribosomal subunit protein bL25 beta" evidence="7">
    <location>
        <begin position="100"/>
        <end position="191"/>
    </location>
</feature>
<dbReference type="NCBIfam" id="NF004130">
    <property type="entry name" value="PRK05618.1-5"/>
    <property type="match status" value="1"/>
</dbReference>
<dbReference type="InterPro" id="IPR020057">
    <property type="entry name" value="Ribosomal_bL25_b-dom"/>
</dbReference>
<dbReference type="GO" id="GO:0006412">
    <property type="term" value="P:translation"/>
    <property type="evidence" value="ECO:0007669"/>
    <property type="project" value="InterPro"/>
</dbReference>
<dbReference type="GO" id="GO:0022625">
    <property type="term" value="C:cytosolic large ribosomal subunit"/>
    <property type="evidence" value="ECO:0007669"/>
    <property type="project" value="TreeGrafter"/>
</dbReference>
<evidence type="ECO:0000256" key="3">
    <source>
        <dbReference type="ARBA" id="ARBA00022980"/>
    </source>
</evidence>
<dbReference type="Pfam" id="PF14693">
    <property type="entry name" value="Ribosomal_TL5_C"/>
    <property type="match status" value="1"/>
</dbReference>
<dbReference type="PANTHER" id="PTHR33284">
    <property type="entry name" value="RIBOSOMAL PROTEIN L25/GLN-TRNA SYNTHETASE, ANTI-CODON-BINDING DOMAIN-CONTAINING PROTEIN"/>
    <property type="match status" value="1"/>
</dbReference>
<dbReference type="InterPro" id="IPR020056">
    <property type="entry name" value="Rbsml_bL25/Gln-tRNA_synth_N"/>
</dbReference>
<evidence type="ECO:0000256" key="4">
    <source>
        <dbReference type="ARBA" id="ARBA00023274"/>
    </source>
</evidence>
<feature type="domain" description="Large ribosomal subunit protein bL25 L25" evidence="6">
    <location>
        <begin position="5"/>
        <end position="92"/>
    </location>
</feature>
<gene>
    <name evidence="8" type="ORF">MNB_SUP05-5-899</name>
</gene>
<dbReference type="PANTHER" id="PTHR33284:SF1">
    <property type="entry name" value="RIBOSOMAL PROTEIN L25_GLN-TRNA SYNTHETASE, ANTI-CODON-BINDING DOMAIN-CONTAINING PROTEIN"/>
    <property type="match status" value="1"/>
</dbReference>
<name>A0A1W1CNL3_9ZZZZ</name>
<dbReference type="HAMAP" id="MF_01336">
    <property type="entry name" value="Ribosomal_bL25"/>
    <property type="match status" value="1"/>
</dbReference>
<evidence type="ECO:0000313" key="8">
    <source>
        <dbReference type="EMBL" id="SFV67287.1"/>
    </source>
</evidence>
<proteinExistence type="inferred from homology"/>
<dbReference type="GO" id="GO:0008097">
    <property type="term" value="F:5S rRNA binding"/>
    <property type="evidence" value="ECO:0007669"/>
    <property type="project" value="InterPro"/>
</dbReference>
<dbReference type="EMBL" id="FPHJ01000055">
    <property type="protein sequence ID" value="SFV67287.1"/>
    <property type="molecule type" value="Genomic_DNA"/>
</dbReference>
<dbReference type="Gene3D" id="2.170.120.20">
    <property type="entry name" value="Ribosomal protein L25, beta domain"/>
    <property type="match status" value="1"/>
</dbReference>
<protein>
    <submittedName>
        <fullName evidence="8">LSU ribosomal protein L25p</fullName>
    </submittedName>
</protein>
<organism evidence="8">
    <name type="scientific">hydrothermal vent metagenome</name>
    <dbReference type="NCBI Taxonomy" id="652676"/>
    <lineage>
        <taxon>unclassified sequences</taxon>
        <taxon>metagenomes</taxon>
        <taxon>ecological metagenomes</taxon>
    </lineage>
</organism>
<evidence type="ECO:0000259" key="6">
    <source>
        <dbReference type="Pfam" id="PF01386"/>
    </source>
</evidence>
<dbReference type="NCBIfam" id="NF004128">
    <property type="entry name" value="PRK05618.1-2"/>
    <property type="match status" value="1"/>
</dbReference>
<dbReference type="Pfam" id="PF01386">
    <property type="entry name" value="Ribosomal_L25p"/>
    <property type="match status" value="1"/>
</dbReference>
<feature type="compositionally biased region" description="Basic and acidic residues" evidence="5">
    <location>
        <begin position="212"/>
        <end position="225"/>
    </location>
</feature>
<feature type="region of interest" description="Disordered" evidence="5">
    <location>
        <begin position="202"/>
        <end position="225"/>
    </location>
</feature>
<dbReference type="InterPro" id="IPR020930">
    <property type="entry name" value="Ribosomal_uL5_bac-type"/>
</dbReference>
<dbReference type="AlphaFoldDB" id="A0A1W1CNL3"/>
<keyword evidence="3 8" id="KW-0689">Ribosomal protein</keyword>
<keyword evidence="2" id="KW-0694">RNA-binding</keyword>
<dbReference type="InterPro" id="IPR001021">
    <property type="entry name" value="Ribosomal_bL25_long"/>
</dbReference>
<dbReference type="NCBIfam" id="TIGR00731">
    <property type="entry name" value="bL25_bact_ctc"/>
    <property type="match status" value="1"/>
</dbReference>
<dbReference type="SUPFAM" id="SSF50715">
    <property type="entry name" value="Ribosomal protein L25-like"/>
    <property type="match status" value="1"/>
</dbReference>
<accession>A0A1W1CNL3</accession>
<dbReference type="InterPro" id="IPR037121">
    <property type="entry name" value="Ribosomal_bL25_C"/>
</dbReference>
<dbReference type="NCBIfam" id="NF004612">
    <property type="entry name" value="PRK05943.1"/>
    <property type="match status" value="1"/>
</dbReference>
<dbReference type="CDD" id="cd00495">
    <property type="entry name" value="Ribosomal_L25_TL5_CTC"/>
    <property type="match status" value="1"/>
</dbReference>
<feature type="compositionally biased region" description="Acidic residues" evidence="5">
    <location>
        <begin position="202"/>
        <end position="211"/>
    </location>
</feature>
<reference evidence="8" key="1">
    <citation type="submission" date="2016-10" db="EMBL/GenBank/DDBJ databases">
        <authorList>
            <person name="de Groot N.N."/>
        </authorList>
    </citation>
    <scope>NUCLEOTIDE SEQUENCE</scope>
</reference>
<dbReference type="InterPro" id="IPR029751">
    <property type="entry name" value="Ribosomal_L25_dom"/>
</dbReference>
<evidence type="ECO:0000259" key="7">
    <source>
        <dbReference type="Pfam" id="PF14693"/>
    </source>
</evidence>
<keyword evidence="1" id="KW-0699">rRNA-binding</keyword>
<keyword evidence="4" id="KW-0687">Ribonucleoprotein</keyword>
<dbReference type="InterPro" id="IPR020055">
    <property type="entry name" value="Ribosomal_bL25_short"/>
</dbReference>
<dbReference type="Gene3D" id="2.40.240.10">
    <property type="entry name" value="Ribosomal Protein L25, Chain P"/>
    <property type="match status" value="1"/>
</dbReference>